<keyword evidence="2" id="KW-0812">Transmembrane</keyword>
<keyword evidence="2" id="KW-1133">Transmembrane helix</keyword>
<sequence>MLIPRQPRQLSIYDISRNIICELNPWIQSINYIIALAIFVTYSFYDFEANSILNDEYQKHIGNDLHSKYGYDSLTACLNIPYTFPYLKDKILGPDHQIISCNHNEPSNSWQIHWCALHDKLVVLAWLSIFVKGLFLTWLKERKERSSKLKNDVFPEKPKDSIKNNISNNEKKANDVKIA</sequence>
<comment type="caution">
    <text evidence="3">The sequence shown here is derived from an EMBL/GenBank/DDBJ whole genome shotgun (WGS) entry which is preliminary data.</text>
</comment>
<feature type="region of interest" description="Disordered" evidence="1">
    <location>
        <begin position="149"/>
        <end position="179"/>
    </location>
</feature>
<protein>
    <submittedName>
        <fullName evidence="3">19755_t:CDS:1</fullName>
    </submittedName>
</protein>
<organism evidence="3 4">
    <name type="scientific">Dentiscutata erythropus</name>
    <dbReference type="NCBI Taxonomy" id="1348616"/>
    <lineage>
        <taxon>Eukaryota</taxon>
        <taxon>Fungi</taxon>
        <taxon>Fungi incertae sedis</taxon>
        <taxon>Mucoromycota</taxon>
        <taxon>Glomeromycotina</taxon>
        <taxon>Glomeromycetes</taxon>
        <taxon>Diversisporales</taxon>
        <taxon>Gigasporaceae</taxon>
        <taxon>Dentiscutata</taxon>
    </lineage>
</organism>
<dbReference type="EMBL" id="CAJVPY010008103">
    <property type="protein sequence ID" value="CAG8691498.1"/>
    <property type="molecule type" value="Genomic_DNA"/>
</dbReference>
<evidence type="ECO:0000313" key="3">
    <source>
        <dbReference type="EMBL" id="CAG8691498.1"/>
    </source>
</evidence>
<evidence type="ECO:0000256" key="1">
    <source>
        <dbReference type="SAM" id="MobiDB-lite"/>
    </source>
</evidence>
<evidence type="ECO:0000256" key="2">
    <source>
        <dbReference type="SAM" id="Phobius"/>
    </source>
</evidence>
<dbReference type="Proteomes" id="UP000789405">
    <property type="component" value="Unassembled WGS sequence"/>
</dbReference>
<feature type="transmembrane region" description="Helical" evidence="2">
    <location>
        <begin position="121"/>
        <end position="139"/>
    </location>
</feature>
<feature type="transmembrane region" description="Helical" evidence="2">
    <location>
        <begin position="26"/>
        <end position="45"/>
    </location>
</feature>
<evidence type="ECO:0000313" key="4">
    <source>
        <dbReference type="Proteomes" id="UP000789405"/>
    </source>
</evidence>
<dbReference type="OrthoDB" id="2457155at2759"/>
<accession>A0A9N9ER10</accession>
<feature type="compositionally biased region" description="Basic and acidic residues" evidence="1">
    <location>
        <begin position="149"/>
        <end position="162"/>
    </location>
</feature>
<feature type="non-terminal residue" evidence="3">
    <location>
        <position position="179"/>
    </location>
</feature>
<dbReference type="AlphaFoldDB" id="A0A9N9ER10"/>
<feature type="compositionally biased region" description="Basic and acidic residues" evidence="1">
    <location>
        <begin position="169"/>
        <end position="179"/>
    </location>
</feature>
<keyword evidence="2" id="KW-0472">Membrane</keyword>
<reference evidence="3" key="1">
    <citation type="submission" date="2021-06" db="EMBL/GenBank/DDBJ databases">
        <authorList>
            <person name="Kallberg Y."/>
            <person name="Tangrot J."/>
            <person name="Rosling A."/>
        </authorList>
    </citation>
    <scope>NUCLEOTIDE SEQUENCE</scope>
    <source>
        <strain evidence="3">MA453B</strain>
    </source>
</reference>
<keyword evidence="4" id="KW-1185">Reference proteome</keyword>
<gene>
    <name evidence="3" type="ORF">DERYTH_LOCUS12409</name>
</gene>
<proteinExistence type="predicted"/>
<name>A0A9N9ER10_9GLOM</name>